<gene>
    <name evidence="1" type="ORF">SDC9_37822</name>
</gene>
<proteinExistence type="predicted"/>
<dbReference type="EMBL" id="VSSQ01000337">
    <property type="protein sequence ID" value="MPL91745.1"/>
    <property type="molecule type" value="Genomic_DNA"/>
</dbReference>
<accession>A0A644VKG4</accession>
<protein>
    <submittedName>
        <fullName evidence="1">Uncharacterized protein</fullName>
    </submittedName>
</protein>
<name>A0A644VKG4_9ZZZZ</name>
<evidence type="ECO:0000313" key="1">
    <source>
        <dbReference type="EMBL" id="MPL91745.1"/>
    </source>
</evidence>
<reference evidence="1" key="1">
    <citation type="submission" date="2019-08" db="EMBL/GenBank/DDBJ databases">
        <authorList>
            <person name="Kucharzyk K."/>
            <person name="Murdoch R.W."/>
            <person name="Higgins S."/>
            <person name="Loffler F."/>
        </authorList>
    </citation>
    <scope>NUCLEOTIDE SEQUENCE</scope>
</reference>
<dbReference type="AlphaFoldDB" id="A0A644VKG4"/>
<sequence>MFYGVKLFPKFFILRCFVNKRIVLSLQSVYYPSVIVRDYLCEYPESVPISLIQIQRENQCKNDSY</sequence>
<organism evidence="1">
    <name type="scientific">bioreactor metagenome</name>
    <dbReference type="NCBI Taxonomy" id="1076179"/>
    <lineage>
        <taxon>unclassified sequences</taxon>
        <taxon>metagenomes</taxon>
        <taxon>ecological metagenomes</taxon>
    </lineage>
</organism>
<comment type="caution">
    <text evidence="1">The sequence shown here is derived from an EMBL/GenBank/DDBJ whole genome shotgun (WGS) entry which is preliminary data.</text>
</comment>